<dbReference type="Gene3D" id="1.25.10.10">
    <property type="entry name" value="Leucine-rich Repeat Variant"/>
    <property type="match status" value="1"/>
</dbReference>
<sequence length="106" mass="12113">MQETDRDLSAIVLRLLARCIQIFSSFFTDQLIKQIADELNDTIKKIIKFEIEKAQEEGTSEDLYEPLSLEEPTEEAVQLIATAIDTFGDQFMLHVDTLMSNVVVFL</sequence>
<organism evidence="1 2">
    <name type="scientific">Trifolium medium</name>
    <dbReference type="NCBI Taxonomy" id="97028"/>
    <lineage>
        <taxon>Eukaryota</taxon>
        <taxon>Viridiplantae</taxon>
        <taxon>Streptophyta</taxon>
        <taxon>Embryophyta</taxon>
        <taxon>Tracheophyta</taxon>
        <taxon>Spermatophyta</taxon>
        <taxon>Magnoliopsida</taxon>
        <taxon>eudicotyledons</taxon>
        <taxon>Gunneridae</taxon>
        <taxon>Pentapetalae</taxon>
        <taxon>rosids</taxon>
        <taxon>fabids</taxon>
        <taxon>Fabales</taxon>
        <taxon>Fabaceae</taxon>
        <taxon>Papilionoideae</taxon>
        <taxon>50 kb inversion clade</taxon>
        <taxon>NPAAA clade</taxon>
        <taxon>Hologalegina</taxon>
        <taxon>IRL clade</taxon>
        <taxon>Trifolieae</taxon>
        <taxon>Trifolium</taxon>
    </lineage>
</organism>
<evidence type="ECO:0000313" key="1">
    <source>
        <dbReference type="EMBL" id="MCI03113.1"/>
    </source>
</evidence>
<dbReference type="AlphaFoldDB" id="A0A392NTG1"/>
<accession>A0A392NTG1</accession>
<feature type="non-terminal residue" evidence="1">
    <location>
        <position position="106"/>
    </location>
</feature>
<reference evidence="1 2" key="1">
    <citation type="journal article" date="2018" name="Front. Plant Sci.">
        <title>Red Clover (Trifolium pratense) and Zigzag Clover (T. medium) - A Picture of Genomic Similarities and Differences.</title>
        <authorList>
            <person name="Dluhosova J."/>
            <person name="Istvanek J."/>
            <person name="Nedelnik J."/>
            <person name="Repkova J."/>
        </authorList>
    </citation>
    <scope>NUCLEOTIDE SEQUENCE [LARGE SCALE GENOMIC DNA]</scope>
    <source>
        <strain evidence="2">cv. 10/8</strain>
        <tissue evidence="1">Leaf</tissue>
    </source>
</reference>
<comment type="caution">
    <text evidence="1">The sequence shown here is derived from an EMBL/GenBank/DDBJ whole genome shotgun (WGS) entry which is preliminary data.</text>
</comment>
<evidence type="ECO:0000313" key="2">
    <source>
        <dbReference type="Proteomes" id="UP000265520"/>
    </source>
</evidence>
<dbReference type="Proteomes" id="UP000265520">
    <property type="component" value="Unassembled WGS sequence"/>
</dbReference>
<name>A0A392NTG1_9FABA</name>
<dbReference type="InterPro" id="IPR011989">
    <property type="entry name" value="ARM-like"/>
</dbReference>
<keyword evidence="2" id="KW-1185">Reference proteome</keyword>
<dbReference type="EMBL" id="LXQA010051229">
    <property type="protein sequence ID" value="MCI03113.1"/>
    <property type="molecule type" value="Genomic_DNA"/>
</dbReference>
<protein>
    <submittedName>
        <fullName evidence="1">Importin-5</fullName>
    </submittedName>
</protein>
<proteinExistence type="predicted"/>